<evidence type="ECO:0000259" key="3">
    <source>
        <dbReference type="Pfam" id="PF02834"/>
    </source>
</evidence>
<dbReference type="KEGG" id="uam:UABAM_06069"/>
<feature type="active site" description="Proton donor" evidence="2">
    <location>
        <position position="44"/>
    </location>
</feature>
<organism evidence="4 5">
    <name type="scientific">Uabimicrobium amorphum</name>
    <dbReference type="NCBI Taxonomy" id="2596890"/>
    <lineage>
        <taxon>Bacteria</taxon>
        <taxon>Pseudomonadati</taxon>
        <taxon>Planctomycetota</taxon>
        <taxon>Candidatus Uabimicrobiia</taxon>
        <taxon>Candidatus Uabimicrobiales</taxon>
        <taxon>Candidatus Uabimicrobiaceae</taxon>
        <taxon>Candidatus Uabimicrobium</taxon>
    </lineage>
</organism>
<proteinExistence type="inferred from homology"/>
<comment type="function">
    <text evidence="2">Hydrolyzes RNA 2',3'-cyclic phosphodiester to an RNA 2'-phosphomonoester.</text>
</comment>
<evidence type="ECO:0000313" key="5">
    <source>
        <dbReference type="Proteomes" id="UP000326354"/>
    </source>
</evidence>
<comment type="catalytic activity">
    <reaction evidence="2">
        <text>a 3'-end 2',3'-cyclophospho-ribonucleotide-RNA + H2O = a 3'-end 2'-phospho-ribonucleotide-RNA + H(+)</text>
        <dbReference type="Rhea" id="RHEA:11828"/>
        <dbReference type="Rhea" id="RHEA-COMP:10464"/>
        <dbReference type="Rhea" id="RHEA-COMP:17353"/>
        <dbReference type="ChEBI" id="CHEBI:15377"/>
        <dbReference type="ChEBI" id="CHEBI:15378"/>
        <dbReference type="ChEBI" id="CHEBI:83064"/>
        <dbReference type="ChEBI" id="CHEBI:173113"/>
        <dbReference type="EC" id="3.1.4.58"/>
    </reaction>
</comment>
<dbReference type="Gene3D" id="3.90.1140.10">
    <property type="entry name" value="Cyclic phosphodiesterase"/>
    <property type="match status" value="1"/>
</dbReference>
<feature type="short sequence motif" description="HXTX 1" evidence="2">
    <location>
        <begin position="44"/>
        <end position="47"/>
    </location>
</feature>
<feature type="short sequence motif" description="HXTX 2" evidence="2">
    <location>
        <begin position="133"/>
        <end position="136"/>
    </location>
</feature>
<gene>
    <name evidence="4" type="ORF">UABAM_06069</name>
</gene>
<dbReference type="PANTHER" id="PTHR35561">
    <property type="entry name" value="RNA 2',3'-CYCLIC PHOSPHODIESTERASE"/>
    <property type="match status" value="1"/>
</dbReference>
<dbReference type="InterPro" id="IPR009097">
    <property type="entry name" value="Cyclic_Pdiesterase"/>
</dbReference>
<dbReference type="EC" id="3.1.4.58" evidence="2"/>
<dbReference type="OrthoDB" id="9789350at2"/>
<evidence type="ECO:0000256" key="2">
    <source>
        <dbReference type="HAMAP-Rule" id="MF_01940"/>
    </source>
</evidence>
<dbReference type="RefSeq" id="WP_151971664.1">
    <property type="nucleotide sequence ID" value="NZ_AP019860.1"/>
</dbReference>
<evidence type="ECO:0000256" key="1">
    <source>
        <dbReference type="ARBA" id="ARBA00022801"/>
    </source>
</evidence>
<dbReference type="EMBL" id="AP019860">
    <property type="protein sequence ID" value="BBM87657.1"/>
    <property type="molecule type" value="Genomic_DNA"/>
</dbReference>
<dbReference type="Proteomes" id="UP000326354">
    <property type="component" value="Chromosome"/>
</dbReference>
<dbReference type="Pfam" id="PF02834">
    <property type="entry name" value="LigT_PEase"/>
    <property type="match status" value="2"/>
</dbReference>
<dbReference type="AlphaFoldDB" id="A0A5S9ITV1"/>
<keyword evidence="5" id="KW-1185">Reference proteome</keyword>
<keyword evidence="1 2" id="KW-0378">Hydrolase</keyword>
<dbReference type="InterPro" id="IPR014051">
    <property type="entry name" value="Phosphoesterase_HXTX"/>
</dbReference>
<feature type="domain" description="Phosphoesterase HXTX" evidence="3">
    <location>
        <begin position="14"/>
        <end position="95"/>
    </location>
</feature>
<reference evidence="4 5" key="1">
    <citation type="submission" date="2019-08" db="EMBL/GenBank/DDBJ databases">
        <title>Complete genome sequence of Candidatus Uab amorphum.</title>
        <authorList>
            <person name="Shiratori T."/>
            <person name="Suzuki S."/>
            <person name="Kakizawa Y."/>
            <person name="Ishida K."/>
        </authorList>
    </citation>
    <scope>NUCLEOTIDE SEQUENCE [LARGE SCALE GENOMIC DNA]</scope>
    <source>
        <strain evidence="4 5">SRT547</strain>
    </source>
</reference>
<dbReference type="InterPro" id="IPR004175">
    <property type="entry name" value="RNA_CPDase"/>
</dbReference>
<protein>
    <recommendedName>
        <fullName evidence="2">RNA 2',3'-cyclic phosphodiesterase</fullName>
        <shortName evidence="2">RNA 2',3'-CPDase</shortName>
        <ecNumber evidence="2">3.1.4.58</ecNumber>
    </recommendedName>
</protein>
<evidence type="ECO:0000313" key="4">
    <source>
        <dbReference type="EMBL" id="BBM87657.1"/>
    </source>
</evidence>
<dbReference type="HAMAP" id="MF_01940">
    <property type="entry name" value="RNA_CPDase"/>
    <property type="match status" value="1"/>
</dbReference>
<sequence>MSSKRMFIAFPFHDEVKNKIAQLQSVLRNQMPQGIKWVEKQSFHVTVKFLGDTDQMLIPKITEIMKSVVVDKTPQEIELKELGIFPGKRKPRVLWLGIDGAKDLLQGTYDDLENKLEDLGFAKETKYSGFNPHITLGRIKELPENFFPVFRAHEKSYTTKCQIEALTLYESQFIRNGKSKKVVYQPLAKVHI</sequence>
<comment type="similarity">
    <text evidence="2">Belongs to the 2H phosphoesterase superfamily. ThpR family.</text>
</comment>
<feature type="domain" description="Phosphoesterase HXTX" evidence="3">
    <location>
        <begin position="101"/>
        <end position="172"/>
    </location>
</feature>
<dbReference type="PANTHER" id="PTHR35561:SF1">
    <property type="entry name" value="RNA 2',3'-CYCLIC PHOSPHODIESTERASE"/>
    <property type="match status" value="1"/>
</dbReference>
<dbReference type="SUPFAM" id="SSF55144">
    <property type="entry name" value="LigT-like"/>
    <property type="match status" value="1"/>
</dbReference>
<dbReference type="GO" id="GO:0004113">
    <property type="term" value="F:2',3'-cyclic-nucleotide 3'-phosphodiesterase activity"/>
    <property type="evidence" value="ECO:0007669"/>
    <property type="project" value="InterPro"/>
</dbReference>
<dbReference type="NCBIfam" id="TIGR02258">
    <property type="entry name" value="2_5_ligase"/>
    <property type="match status" value="1"/>
</dbReference>
<name>A0A5S9ITV1_UABAM</name>
<accession>A0A5S9ITV1</accession>
<dbReference type="GO" id="GO:0008664">
    <property type="term" value="F:RNA 2',3'-cyclic 3'-phosphodiesterase activity"/>
    <property type="evidence" value="ECO:0007669"/>
    <property type="project" value="UniProtKB-EC"/>
</dbReference>
<feature type="active site" description="Proton acceptor" evidence="2">
    <location>
        <position position="133"/>
    </location>
</feature>